<organism evidence="1 2">
    <name type="scientific">Nocardioides nanhaiensis</name>
    <dbReference type="NCBI Taxonomy" id="1476871"/>
    <lineage>
        <taxon>Bacteria</taxon>
        <taxon>Bacillati</taxon>
        <taxon>Actinomycetota</taxon>
        <taxon>Actinomycetes</taxon>
        <taxon>Propionibacteriales</taxon>
        <taxon>Nocardioidaceae</taxon>
        <taxon>Nocardioides</taxon>
    </lineage>
</organism>
<keyword evidence="2" id="KW-1185">Reference proteome</keyword>
<sequence>MTLAIVVVLGGWALWTARGVYEDLQTAEQQARVVRAALGEGDVERAERALGQLREASDSAADRTDSLPWAITERVPFLGDDAAALATVSSVLSEVARDGVEPLLASAAQVTGDAYAPSGGQFPLEQIAALEEPAEQANAAFVKATERLAEHDPGDLVGPLATAYLGLRDQVASGAEALDVAARAARLMPSFLGAEQDRRYLYVFLNNAEARSGGGLPGNVSLVEAKDGAVDLVEQSSGAAFGRRDEPVLPLSAEEEALYGTQLGTFFLDANFTPDLPRAAELWRAHWQERFGGELDGVFTVDPVTLSYLLEATGPITVQGVELNATNVVDVVESLVYLNQPDPLVQDEFLNQVAETAFDAFADGAGDPVGLIRGLVRGVEEGRVRLHSFDAEDQAVVAGTAIAGELTPADPTRPQVGVYLNDGTGSKMSYYLEHQVEVAALDCQRNRQRLSGRLVLTSTAPADAASLPEAVTGYDVVKRAEIERGQQAVVVQLMAPAASRVSNVVLDGEPTPDPVLTDLAGRPVLPLTVVLSPGQRYEVTWQMSTAAGQDGDTDLEVTPGRLPTTSNATISTAC</sequence>
<dbReference type="Proteomes" id="UP001500621">
    <property type="component" value="Unassembled WGS sequence"/>
</dbReference>
<protein>
    <submittedName>
        <fullName evidence="1">DUF4012 domain-containing protein</fullName>
    </submittedName>
</protein>
<reference evidence="2" key="1">
    <citation type="journal article" date="2019" name="Int. J. Syst. Evol. Microbiol.">
        <title>The Global Catalogue of Microorganisms (GCM) 10K type strain sequencing project: providing services to taxonomists for standard genome sequencing and annotation.</title>
        <authorList>
            <consortium name="The Broad Institute Genomics Platform"/>
            <consortium name="The Broad Institute Genome Sequencing Center for Infectious Disease"/>
            <person name="Wu L."/>
            <person name="Ma J."/>
        </authorList>
    </citation>
    <scope>NUCLEOTIDE SEQUENCE [LARGE SCALE GENOMIC DNA]</scope>
    <source>
        <strain evidence="2">JCM 18127</strain>
    </source>
</reference>
<name>A0ABP8VWB4_9ACTN</name>
<gene>
    <name evidence="1" type="ORF">GCM10023226_07100</name>
</gene>
<dbReference type="EMBL" id="BAABIM010000001">
    <property type="protein sequence ID" value="GAA4672762.1"/>
    <property type="molecule type" value="Genomic_DNA"/>
</dbReference>
<evidence type="ECO:0000313" key="2">
    <source>
        <dbReference type="Proteomes" id="UP001500621"/>
    </source>
</evidence>
<accession>A0ABP8VWB4</accession>
<dbReference type="InterPro" id="IPR025101">
    <property type="entry name" value="DUF4012"/>
</dbReference>
<comment type="caution">
    <text evidence="1">The sequence shown here is derived from an EMBL/GenBank/DDBJ whole genome shotgun (WGS) entry which is preliminary data.</text>
</comment>
<dbReference type="Pfam" id="PF13196">
    <property type="entry name" value="DUF4012"/>
    <property type="match status" value="1"/>
</dbReference>
<evidence type="ECO:0000313" key="1">
    <source>
        <dbReference type="EMBL" id="GAA4672762.1"/>
    </source>
</evidence>
<proteinExistence type="predicted"/>